<dbReference type="PATRIC" id="fig|330734.3.peg.3683"/>
<dbReference type="PANTHER" id="PTHR21666:SF285">
    <property type="entry name" value="M23 FAMILY METALLOPEPTIDASE"/>
    <property type="match status" value="1"/>
</dbReference>
<dbReference type="PANTHER" id="PTHR21666">
    <property type="entry name" value="PEPTIDASE-RELATED"/>
    <property type="match status" value="1"/>
</dbReference>
<keyword evidence="2" id="KW-0472">Membrane</keyword>
<evidence type="ECO:0000256" key="1">
    <source>
        <dbReference type="SAM" id="MobiDB-lite"/>
    </source>
</evidence>
<evidence type="ECO:0000256" key="2">
    <source>
        <dbReference type="SAM" id="Phobius"/>
    </source>
</evidence>
<dbReference type="CDD" id="cd12797">
    <property type="entry name" value="M23_peptidase"/>
    <property type="match status" value="1"/>
</dbReference>
<keyword evidence="5" id="KW-1185">Reference proteome</keyword>
<feature type="region of interest" description="Disordered" evidence="1">
    <location>
        <begin position="268"/>
        <end position="295"/>
    </location>
</feature>
<feature type="domain" description="M23ase beta-sheet core" evidence="3">
    <location>
        <begin position="197"/>
        <end position="285"/>
    </location>
</feature>
<dbReference type="AlphaFoldDB" id="A0A0H4I8F3"/>
<dbReference type="InterPro" id="IPR011055">
    <property type="entry name" value="Dup_hybrid_motif"/>
</dbReference>
<organism evidence="4 5">
    <name type="scientific">Marinobacter psychrophilus</name>
    <dbReference type="NCBI Taxonomy" id="330734"/>
    <lineage>
        <taxon>Bacteria</taxon>
        <taxon>Pseudomonadati</taxon>
        <taxon>Pseudomonadota</taxon>
        <taxon>Gammaproteobacteria</taxon>
        <taxon>Pseudomonadales</taxon>
        <taxon>Marinobacteraceae</taxon>
        <taxon>Marinobacter</taxon>
    </lineage>
</organism>
<feature type="transmembrane region" description="Helical" evidence="2">
    <location>
        <begin position="87"/>
        <end position="113"/>
    </location>
</feature>
<evidence type="ECO:0000313" key="5">
    <source>
        <dbReference type="Proteomes" id="UP000036406"/>
    </source>
</evidence>
<dbReference type="Proteomes" id="UP000036406">
    <property type="component" value="Chromosome"/>
</dbReference>
<dbReference type="GO" id="GO:0004222">
    <property type="term" value="F:metalloendopeptidase activity"/>
    <property type="evidence" value="ECO:0007669"/>
    <property type="project" value="TreeGrafter"/>
</dbReference>
<dbReference type="SUPFAM" id="SSF51261">
    <property type="entry name" value="Duplicated hybrid motif"/>
    <property type="match status" value="1"/>
</dbReference>
<keyword evidence="2" id="KW-1133">Transmembrane helix</keyword>
<evidence type="ECO:0000313" key="4">
    <source>
        <dbReference type="EMBL" id="AKO54018.1"/>
    </source>
</evidence>
<dbReference type="STRING" id="330734.ABA45_17545"/>
<feature type="transmembrane region" description="Helical" evidence="2">
    <location>
        <begin position="57"/>
        <end position="75"/>
    </location>
</feature>
<sequence length="324" mass="35016">MSWMVMVTQILLPVLLLFWFARFPAAGFLAFGLQAISVGAVILGIGLAALWTMPPFWVPYVYAVVFLLITAWHLVRGRLLGNGFWQASAGPTTLVLIVAGFGSIGGYMGYLAWLGRELPPVDTVNIAPPFGAGDYLVAQGGSGRLVNIHLHTLDKSVERFRPWRGQSRALDIVRITPFGRHVEGWQPADPARYVTFGTAVLAPCKGEVTRIVDGIQDMQVPEIDPENIVGNYVAVDCGDFFVVLAHLRQGSVQVRAGNSLEIGDKLGEMGNSGNSSEPHLHVHAQRGLPEEAPLSGQPLALTINGDFYIRNDRIKVSGPGAAPD</sequence>
<dbReference type="InterPro" id="IPR050570">
    <property type="entry name" value="Cell_wall_metabolism_enzyme"/>
</dbReference>
<gene>
    <name evidence="4" type="ORF">ABA45_17545</name>
</gene>
<accession>A0A0H4I8F3</accession>
<dbReference type="Gene3D" id="2.70.70.10">
    <property type="entry name" value="Glucose Permease (Domain IIA)"/>
    <property type="match status" value="1"/>
</dbReference>
<dbReference type="RefSeq" id="WP_048388318.1">
    <property type="nucleotide sequence ID" value="NZ_CP011494.1"/>
</dbReference>
<dbReference type="Pfam" id="PF01551">
    <property type="entry name" value="Peptidase_M23"/>
    <property type="match status" value="1"/>
</dbReference>
<evidence type="ECO:0000259" key="3">
    <source>
        <dbReference type="Pfam" id="PF01551"/>
    </source>
</evidence>
<feature type="transmembrane region" description="Helical" evidence="2">
    <location>
        <begin position="28"/>
        <end position="51"/>
    </location>
</feature>
<dbReference type="KEGG" id="mpq:ABA45_17545"/>
<protein>
    <submittedName>
        <fullName evidence="4">Peptidase M23</fullName>
    </submittedName>
</protein>
<dbReference type="EMBL" id="CP011494">
    <property type="protein sequence ID" value="AKO54018.1"/>
    <property type="molecule type" value="Genomic_DNA"/>
</dbReference>
<feature type="transmembrane region" description="Helical" evidence="2">
    <location>
        <begin position="6"/>
        <end position="21"/>
    </location>
</feature>
<reference evidence="4 5" key="1">
    <citation type="submission" date="2015-05" db="EMBL/GenBank/DDBJ databases">
        <title>Complete genome of Marinobacter psychrophilus strain 20041T isolated from sea-ice of the Canadian Basin.</title>
        <authorList>
            <person name="Song L."/>
            <person name="Ren L."/>
            <person name="Yu Y."/>
            <person name="Wang X."/>
        </authorList>
    </citation>
    <scope>NUCLEOTIDE SEQUENCE [LARGE SCALE GENOMIC DNA]</scope>
    <source>
        <strain evidence="4 5">20041</strain>
    </source>
</reference>
<name>A0A0H4I8F3_9GAMM</name>
<keyword evidence="2" id="KW-0812">Transmembrane</keyword>
<proteinExistence type="predicted"/>
<dbReference type="InterPro" id="IPR016047">
    <property type="entry name" value="M23ase_b-sheet_dom"/>
</dbReference>